<gene>
    <name evidence="10" type="ORF">Sps_02598</name>
</gene>
<dbReference type="GO" id="GO:0009055">
    <property type="term" value="F:electron transfer activity"/>
    <property type="evidence" value="ECO:0007669"/>
    <property type="project" value="InterPro"/>
</dbReference>
<dbReference type="PANTHER" id="PTHR30600">
    <property type="entry name" value="CYTOCHROME C PEROXIDASE-RELATED"/>
    <property type="match status" value="1"/>
</dbReference>
<dbReference type="Proteomes" id="UP000189545">
    <property type="component" value="Chromosome"/>
</dbReference>
<accession>A0A1S6HQF0</accession>
<evidence type="ECO:0000256" key="3">
    <source>
        <dbReference type="ARBA" id="ARBA00022723"/>
    </source>
</evidence>
<keyword evidence="3 7" id="KW-0479">Metal-binding</keyword>
<dbReference type="OrthoDB" id="9805202at2"/>
<dbReference type="SUPFAM" id="SSF46626">
    <property type="entry name" value="Cytochrome c"/>
    <property type="match status" value="2"/>
</dbReference>
<dbReference type="EC" id="1.11.1.5" evidence="10"/>
<evidence type="ECO:0000256" key="1">
    <source>
        <dbReference type="ARBA" id="ARBA00004196"/>
    </source>
</evidence>
<dbReference type="Gene3D" id="1.10.760.10">
    <property type="entry name" value="Cytochrome c-like domain"/>
    <property type="match status" value="2"/>
</dbReference>
<evidence type="ECO:0000256" key="8">
    <source>
        <dbReference type="SAM" id="SignalP"/>
    </source>
</evidence>
<evidence type="ECO:0000256" key="2">
    <source>
        <dbReference type="ARBA" id="ARBA00022617"/>
    </source>
</evidence>
<dbReference type="GO" id="GO:0004130">
    <property type="term" value="F:cytochrome-c peroxidase activity"/>
    <property type="evidence" value="ECO:0007669"/>
    <property type="project" value="UniProtKB-EC"/>
</dbReference>
<feature type="chain" id="PRO_5012774606" evidence="8">
    <location>
        <begin position="35"/>
        <end position="516"/>
    </location>
</feature>
<comment type="subcellular location">
    <subcellularLocation>
        <location evidence="1">Cell envelope</location>
    </subcellularLocation>
</comment>
<dbReference type="InterPro" id="IPR004852">
    <property type="entry name" value="Di-haem_cyt_c_peroxidsae"/>
</dbReference>
<evidence type="ECO:0000256" key="6">
    <source>
        <dbReference type="ARBA" id="ARBA00023004"/>
    </source>
</evidence>
<keyword evidence="2 7" id="KW-0349">Heme</keyword>
<dbReference type="InterPro" id="IPR036909">
    <property type="entry name" value="Cyt_c-like_dom_sf"/>
</dbReference>
<evidence type="ECO:0000256" key="5">
    <source>
        <dbReference type="ARBA" id="ARBA00023002"/>
    </source>
</evidence>
<dbReference type="GO" id="GO:0030313">
    <property type="term" value="C:cell envelope"/>
    <property type="evidence" value="ECO:0007669"/>
    <property type="project" value="UniProtKB-SubCell"/>
</dbReference>
<feature type="signal peptide" evidence="8">
    <location>
        <begin position="1"/>
        <end position="34"/>
    </location>
</feature>
<sequence>MDLSPYSNVSRSTRQKLPVSRLIFALLASILLSACGGDGDSSPSEPGIPTPPVTNAAPELNLATESVSIEANSSQTISFTASDADGDSLTVTTSSSDSLEISHTENELILTLGENLEQSVETITLSVSDGTDTVSRQLIVTLQPQPILIEPQLPEISFDYAGVTLPQHFLQNDFPANFQFQSAAIDSDNTPSNNLVTNAGATLGRVLFYDTQLSANNTVSCASCHIQELSFSDSRQVSLGFDGGETRRHSMGLANARFYQTGRFFWDERAGSLEEQVLMPIQDEVEMGLSLDELFSNVSSQGYYSPLFSAAFGDEQVSSDRIALALAQFVRAMASMDARYDQGRSQVSDPLQPFPNFTTQENNGKRLFMTFRNGIPPCTSCHSSEAFVGPLIGPDSNATTIASNNGLDEQSDDDLGVFETTGINGHTGKFKVPSLRNIGVRPPYMHDARFSSLEETIEHYSSGIKPHPTLQALLRNQVGNPVQYNFSAEEQADLVAFLHTLTDESFLNDEKFSDPF</sequence>
<evidence type="ECO:0000256" key="4">
    <source>
        <dbReference type="ARBA" id="ARBA00022729"/>
    </source>
</evidence>
<feature type="domain" description="Cytochrome c" evidence="9">
    <location>
        <begin position="359"/>
        <end position="502"/>
    </location>
</feature>
<dbReference type="InterPro" id="IPR051395">
    <property type="entry name" value="Cytochrome_c_Peroxidase/MauG"/>
</dbReference>
<dbReference type="InterPro" id="IPR009056">
    <property type="entry name" value="Cyt_c-like_dom"/>
</dbReference>
<dbReference type="Pfam" id="PF03150">
    <property type="entry name" value="CCP_MauG"/>
    <property type="match status" value="1"/>
</dbReference>
<evidence type="ECO:0000259" key="9">
    <source>
        <dbReference type="PROSITE" id="PS51007"/>
    </source>
</evidence>
<name>A0A1S6HQF0_9GAMM</name>
<keyword evidence="6 7" id="KW-0408">Iron</keyword>
<dbReference type="GO" id="GO:0046872">
    <property type="term" value="F:metal ion binding"/>
    <property type="evidence" value="ECO:0007669"/>
    <property type="project" value="UniProtKB-KW"/>
</dbReference>
<keyword evidence="11" id="KW-1185">Reference proteome</keyword>
<keyword evidence="4 8" id="KW-0732">Signal</keyword>
<keyword evidence="5 10" id="KW-0560">Oxidoreductase</keyword>
<dbReference type="PROSITE" id="PS51007">
    <property type="entry name" value="CYTC"/>
    <property type="match status" value="1"/>
</dbReference>
<evidence type="ECO:0000313" key="11">
    <source>
        <dbReference type="Proteomes" id="UP000189545"/>
    </source>
</evidence>
<dbReference type="PANTHER" id="PTHR30600:SF10">
    <property type="entry name" value="BLL6722 PROTEIN"/>
    <property type="match status" value="1"/>
</dbReference>
<reference evidence="10 11" key="1">
    <citation type="submission" date="2016-03" db="EMBL/GenBank/DDBJ databases">
        <title>Complete genome sequence of Shewanella psychrophila WP2, a deep sea bacterium isolated from west Pacific sediment.</title>
        <authorList>
            <person name="Xu G."/>
            <person name="Jian H."/>
        </authorList>
    </citation>
    <scope>NUCLEOTIDE SEQUENCE [LARGE SCALE GENOMIC DNA]</scope>
    <source>
        <strain evidence="10 11">WP2</strain>
    </source>
</reference>
<organism evidence="10 11">
    <name type="scientific">Shewanella psychrophila</name>
    <dbReference type="NCBI Taxonomy" id="225848"/>
    <lineage>
        <taxon>Bacteria</taxon>
        <taxon>Pseudomonadati</taxon>
        <taxon>Pseudomonadota</taxon>
        <taxon>Gammaproteobacteria</taxon>
        <taxon>Alteromonadales</taxon>
        <taxon>Shewanellaceae</taxon>
        <taxon>Shewanella</taxon>
    </lineage>
</organism>
<dbReference type="RefSeq" id="WP_077752882.1">
    <property type="nucleotide sequence ID" value="NZ_CP014782.1"/>
</dbReference>
<keyword evidence="10" id="KW-0575">Peroxidase</keyword>
<evidence type="ECO:0000313" key="10">
    <source>
        <dbReference type="EMBL" id="AQS37750.1"/>
    </source>
</evidence>
<protein>
    <submittedName>
        <fullName evidence="10">Cytochrome c peroxidase</fullName>
        <ecNumber evidence="10">1.11.1.5</ecNumber>
    </submittedName>
</protein>
<evidence type="ECO:0000256" key="7">
    <source>
        <dbReference type="PROSITE-ProRule" id="PRU00433"/>
    </source>
</evidence>
<proteinExistence type="predicted"/>
<dbReference type="STRING" id="225848.Sps_02598"/>
<dbReference type="EMBL" id="CP014782">
    <property type="protein sequence ID" value="AQS37750.1"/>
    <property type="molecule type" value="Genomic_DNA"/>
</dbReference>
<dbReference type="KEGG" id="spsw:Sps_02598"/>
<dbReference type="AlphaFoldDB" id="A0A1S6HQF0"/>
<dbReference type="GO" id="GO:0020037">
    <property type="term" value="F:heme binding"/>
    <property type="evidence" value="ECO:0007669"/>
    <property type="project" value="InterPro"/>
</dbReference>